<keyword evidence="3" id="KW-1185">Reference proteome</keyword>
<dbReference type="Proteomes" id="UP000194280">
    <property type="component" value="Unassembled WGS sequence"/>
</dbReference>
<comment type="caution">
    <text evidence="2">The sequence shown here is derived from an EMBL/GenBank/DDBJ whole genome shotgun (WGS) entry which is preliminary data.</text>
</comment>
<accession>A0A1Z5TTJ7</accession>
<gene>
    <name evidence="2" type="ORF">BTJ68_00685</name>
</gene>
<reference evidence="2 3" key="1">
    <citation type="submission" date="2017-01" db="EMBL/GenBank/DDBJ databases">
        <title>The recent genome duplication of the halophilic yeast Hortaea werneckii: insights from long-read sequencing.</title>
        <authorList>
            <person name="Sinha S."/>
            <person name="Flibotte S."/>
            <person name="Neira M."/>
            <person name="Lenassi M."/>
            <person name="Gostincar C."/>
            <person name="Stajich J.E."/>
            <person name="Nislow C.E."/>
        </authorList>
    </citation>
    <scope>NUCLEOTIDE SEQUENCE [LARGE SCALE GENOMIC DNA]</scope>
    <source>
        <strain evidence="2 3">EXF-2000</strain>
    </source>
</reference>
<evidence type="ECO:0008006" key="4">
    <source>
        <dbReference type="Google" id="ProtNLM"/>
    </source>
</evidence>
<evidence type="ECO:0000313" key="2">
    <source>
        <dbReference type="EMBL" id="OTA39323.1"/>
    </source>
</evidence>
<sequence>MRLRAAAVSAALLVARAKAQQVIQVSSAPYQKYSLTDILRHDSAMNCRGEVPSTLPKNCSGPYSGTGYVGNFVDACGIDYAVHCGMHIDSDPFAVYEDVPELSKCMEACDKFPNCTSATHLGSRCLLDANASMKAAHGHPELAALIKGSYRGMRMQTAPPSMVREYRRQASRTTVNPAAATVPVCPNSNGQLYEDDYGALYIISCGAYNTGTNYTILWSRDSGCTTLRCCMDYCDGFQDCFGTALLLGTNNNNCTFFYPPNGTHYANSAYNIAYQYRAANQPNLELANKYTDSYLYHRIICHGHANLVPHPNNDQRGHIDLNGGQQLLYNRGKHRNYKLRSDHNPKLAWDHRDIDTTSVNQYGHIYSTCKHEYSHFHSACKNDDPADNISLYVSYNGNLDRKNHGNIHTSSDNTDLHCANHSYIDAAGFNKHIDDYRKDHPDIHTGIHAAGVHKHIDNYGANHPNLYASGVDEYIDDHRKDHTDIHSDIHIAAVDKYIDNYGANHSDIHSDLDTTGVHKYINNNGKDHTNIHASCLSASVDKYSYPDRDFNALNHPKCHADLDIELAWHDSHHYIHSAQQLSLYTDRNHKLTRNEHTYETTEVITSVQPTTIISTYPITYTSLQNLTTTLSGPTLTETQRLTATNNVTATNTQTTTEQVPTYINQTTTLEGESIWISLIFEHVQSSIHAGTP</sequence>
<keyword evidence="1" id="KW-0732">Signal</keyword>
<dbReference type="AlphaFoldDB" id="A0A1Z5TTJ7"/>
<feature type="signal peptide" evidence="1">
    <location>
        <begin position="1"/>
        <end position="19"/>
    </location>
</feature>
<dbReference type="InParanoid" id="A0A1Z5TTJ7"/>
<protein>
    <recommendedName>
        <fullName evidence="4">Apple domain-containing protein</fullName>
    </recommendedName>
</protein>
<name>A0A1Z5TTJ7_HORWE</name>
<feature type="chain" id="PRO_5012916110" description="Apple domain-containing protein" evidence="1">
    <location>
        <begin position="20"/>
        <end position="692"/>
    </location>
</feature>
<evidence type="ECO:0000313" key="3">
    <source>
        <dbReference type="Proteomes" id="UP000194280"/>
    </source>
</evidence>
<organism evidence="2 3">
    <name type="scientific">Hortaea werneckii EXF-2000</name>
    <dbReference type="NCBI Taxonomy" id="1157616"/>
    <lineage>
        <taxon>Eukaryota</taxon>
        <taxon>Fungi</taxon>
        <taxon>Dikarya</taxon>
        <taxon>Ascomycota</taxon>
        <taxon>Pezizomycotina</taxon>
        <taxon>Dothideomycetes</taxon>
        <taxon>Dothideomycetidae</taxon>
        <taxon>Mycosphaerellales</taxon>
        <taxon>Teratosphaeriaceae</taxon>
        <taxon>Hortaea</taxon>
    </lineage>
</organism>
<dbReference type="OrthoDB" id="3826420at2759"/>
<proteinExistence type="predicted"/>
<dbReference type="EMBL" id="MUNK01000004">
    <property type="protein sequence ID" value="OTA39323.1"/>
    <property type="molecule type" value="Genomic_DNA"/>
</dbReference>
<evidence type="ECO:0000256" key="1">
    <source>
        <dbReference type="SAM" id="SignalP"/>
    </source>
</evidence>
<dbReference type="VEuPathDB" id="FungiDB:BTJ68_00685"/>